<dbReference type="Proteomes" id="UP001140453">
    <property type="component" value="Unassembled WGS sequence"/>
</dbReference>
<sequence length="167" mass="18162">MCVVLILPEVIEHDSSLSRKDFGDGQDGTQVPFDPSSWGQTVSHFPNAIFNVVDMAAAVRDRAIFEASIDANFNFTMKPRNTELVEVANVVLVFSGGPDNVLDGTAPAGRANTAQVNTFFVDERLPFEKGFTRPASRIFPANLTIVEALINASLPIDLPVAPTFHKM</sequence>
<evidence type="ECO:0000256" key="7">
    <source>
        <dbReference type="ARBA" id="ARBA00025795"/>
    </source>
</evidence>
<evidence type="ECO:0000256" key="2">
    <source>
        <dbReference type="ARBA" id="ARBA00022559"/>
    </source>
</evidence>
<dbReference type="GO" id="GO:0046872">
    <property type="term" value="F:metal ion binding"/>
    <property type="evidence" value="ECO:0007669"/>
    <property type="project" value="UniProtKB-KW"/>
</dbReference>
<dbReference type="PANTHER" id="PTHR33577:SF9">
    <property type="entry name" value="PEROXIDASE STCC"/>
    <property type="match status" value="1"/>
</dbReference>
<dbReference type="PROSITE" id="PS51405">
    <property type="entry name" value="HEME_HALOPEROXIDASE"/>
    <property type="match status" value="1"/>
</dbReference>
<organism evidence="9 10">
    <name type="scientific">Gnomoniopsis smithogilvyi</name>
    <dbReference type="NCBI Taxonomy" id="1191159"/>
    <lineage>
        <taxon>Eukaryota</taxon>
        <taxon>Fungi</taxon>
        <taxon>Dikarya</taxon>
        <taxon>Ascomycota</taxon>
        <taxon>Pezizomycotina</taxon>
        <taxon>Sordariomycetes</taxon>
        <taxon>Sordariomycetidae</taxon>
        <taxon>Diaporthales</taxon>
        <taxon>Gnomoniaceae</taxon>
        <taxon>Gnomoniopsis</taxon>
    </lineage>
</organism>
<dbReference type="InterPro" id="IPR036851">
    <property type="entry name" value="Chloroperoxidase-like_sf"/>
</dbReference>
<comment type="similarity">
    <text evidence="7">Belongs to the chloroperoxidase family.</text>
</comment>
<keyword evidence="6" id="KW-0408">Iron</keyword>
<dbReference type="Pfam" id="PF01328">
    <property type="entry name" value="Peroxidase_2"/>
    <property type="match status" value="1"/>
</dbReference>
<protein>
    <recommendedName>
        <fullName evidence="8">Heme haloperoxidase family profile domain-containing protein</fullName>
    </recommendedName>
</protein>
<dbReference type="GO" id="GO:0004601">
    <property type="term" value="F:peroxidase activity"/>
    <property type="evidence" value="ECO:0007669"/>
    <property type="project" value="UniProtKB-KW"/>
</dbReference>
<evidence type="ECO:0000256" key="4">
    <source>
        <dbReference type="ARBA" id="ARBA00022723"/>
    </source>
</evidence>
<keyword evidence="5" id="KW-0560">Oxidoreductase</keyword>
<keyword evidence="3" id="KW-0349">Heme</keyword>
<dbReference type="OrthoDB" id="407298at2759"/>
<keyword evidence="4" id="KW-0479">Metal-binding</keyword>
<evidence type="ECO:0000256" key="1">
    <source>
        <dbReference type="ARBA" id="ARBA00001970"/>
    </source>
</evidence>
<evidence type="ECO:0000256" key="3">
    <source>
        <dbReference type="ARBA" id="ARBA00022617"/>
    </source>
</evidence>
<accession>A0A9W8YR93</accession>
<dbReference type="Gene3D" id="1.10.489.10">
    <property type="entry name" value="Chloroperoxidase-like"/>
    <property type="match status" value="1"/>
</dbReference>
<dbReference type="EMBL" id="JAPEVB010000003">
    <property type="protein sequence ID" value="KAJ4390922.1"/>
    <property type="molecule type" value="Genomic_DNA"/>
</dbReference>
<comment type="cofactor">
    <cofactor evidence="1">
        <name>heme b</name>
        <dbReference type="ChEBI" id="CHEBI:60344"/>
    </cofactor>
</comment>
<evidence type="ECO:0000256" key="5">
    <source>
        <dbReference type="ARBA" id="ARBA00023002"/>
    </source>
</evidence>
<gene>
    <name evidence="9" type="ORF">N0V93_004521</name>
</gene>
<keyword evidence="10" id="KW-1185">Reference proteome</keyword>
<comment type="caution">
    <text evidence="9">The sequence shown here is derived from an EMBL/GenBank/DDBJ whole genome shotgun (WGS) entry which is preliminary data.</text>
</comment>
<evidence type="ECO:0000313" key="9">
    <source>
        <dbReference type="EMBL" id="KAJ4390922.1"/>
    </source>
</evidence>
<feature type="domain" description="Heme haloperoxidase family profile" evidence="8">
    <location>
        <begin position="1"/>
        <end position="150"/>
    </location>
</feature>
<proteinExistence type="inferred from homology"/>
<name>A0A9W8YR93_9PEZI</name>
<dbReference type="PANTHER" id="PTHR33577">
    <property type="entry name" value="STERIGMATOCYSTIN BIOSYNTHESIS PEROXIDASE STCC-RELATED"/>
    <property type="match status" value="1"/>
</dbReference>
<evidence type="ECO:0000259" key="8">
    <source>
        <dbReference type="PROSITE" id="PS51405"/>
    </source>
</evidence>
<keyword evidence="2" id="KW-0575">Peroxidase</keyword>
<dbReference type="AlphaFoldDB" id="A0A9W8YR93"/>
<evidence type="ECO:0000256" key="6">
    <source>
        <dbReference type="ARBA" id="ARBA00023004"/>
    </source>
</evidence>
<evidence type="ECO:0000313" key="10">
    <source>
        <dbReference type="Proteomes" id="UP001140453"/>
    </source>
</evidence>
<dbReference type="InterPro" id="IPR000028">
    <property type="entry name" value="Chloroperoxidase"/>
</dbReference>
<reference evidence="9" key="1">
    <citation type="submission" date="2022-10" db="EMBL/GenBank/DDBJ databases">
        <title>Tapping the CABI collections for fungal endophytes: first genome assemblies for Collariella, Neodidymelliopsis, Ascochyta clinopodiicola, Didymella pomorum, Didymosphaeria variabile, Neocosmospora piperis and Neocucurbitaria cava.</title>
        <authorList>
            <person name="Hill R."/>
        </authorList>
    </citation>
    <scope>NUCLEOTIDE SEQUENCE</scope>
    <source>
        <strain evidence="9">IMI 355082</strain>
    </source>
</reference>